<feature type="domain" description="Peptidase S49" evidence="3">
    <location>
        <begin position="156"/>
        <end position="205"/>
    </location>
</feature>
<dbReference type="GO" id="GO:0008233">
    <property type="term" value="F:peptidase activity"/>
    <property type="evidence" value="ECO:0007669"/>
    <property type="project" value="InterPro"/>
</dbReference>
<proteinExistence type="inferred from homology"/>
<dbReference type="EMBL" id="BK015544">
    <property type="protein sequence ID" value="DAE12106.1"/>
    <property type="molecule type" value="Genomic_DNA"/>
</dbReference>
<dbReference type="SUPFAM" id="SSF52096">
    <property type="entry name" value="ClpP/crotonase"/>
    <property type="match status" value="1"/>
</dbReference>
<dbReference type="GO" id="GO:0006508">
    <property type="term" value="P:proteolysis"/>
    <property type="evidence" value="ECO:0007669"/>
    <property type="project" value="InterPro"/>
</dbReference>
<dbReference type="Pfam" id="PF01343">
    <property type="entry name" value="Peptidase_S49"/>
    <property type="match status" value="1"/>
</dbReference>
<feature type="region of interest" description="Disordered" evidence="2">
    <location>
        <begin position="315"/>
        <end position="339"/>
    </location>
</feature>
<evidence type="ECO:0000313" key="4">
    <source>
        <dbReference type="EMBL" id="DAE12106.1"/>
    </source>
</evidence>
<dbReference type="InterPro" id="IPR029045">
    <property type="entry name" value="ClpP/crotonase-like_dom_sf"/>
</dbReference>
<name>A0A8S5PYZ0_9CAUD</name>
<feature type="region of interest" description="Disordered" evidence="2">
    <location>
        <begin position="500"/>
        <end position="522"/>
    </location>
</feature>
<accession>A0A8S5PYZ0</accession>
<dbReference type="PANTHER" id="PTHR42987">
    <property type="entry name" value="PEPTIDASE S49"/>
    <property type="match status" value="1"/>
</dbReference>
<dbReference type="InterPro" id="IPR002142">
    <property type="entry name" value="Peptidase_S49"/>
</dbReference>
<evidence type="ECO:0000259" key="3">
    <source>
        <dbReference type="Pfam" id="PF01343"/>
    </source>
</evidence>
<organism evidence="4">
    <name type="scientific">Siphoviridae sp. ctMOb8</name>
    <dbReference type="NCBI Taxonomy" id="2825460"/>
    <lineage>
        <taxon>Viruses</taxon>
        <taxon>Duplodnaviria</taxon>
        <taxon>Heunggongvirae</taxon>
        <taxon>Uroviricota</taxon>
        <taxon>Caudoviricetes</taxon>
    </lineage>
</organism>
<evidence type="ECO:0000256" key="1">
    <source>
        <dbReference type="ARBA" id="ARBA00008683"/>
    </source>
</evidence>
<comment type="similarity">
    <text evidence="1">Belongs to the peptidase S49 family.</text>
</comment>
<dbReference type="Gene3D" id="3.90.226.10">
    <property type="entry name" value="2-enoyl-CoA Hydratase, Chain A, domain 1"/>
    <property type="match status" value="1"/>
</dbReference>
<protein>
    <recommendedName>
        <fullName evidence="3">Peptidase S49 domain-containing protein</fullName>
    </recommendedName>
</protein>
<evidence type="ECO:0000256" key="2">
    <source>
        <dbReference type="SAM" id="MobiDB-lite"/>
    </source>
</evidence>
<dbReference type="PANTHER" id="PTHR42987:SF4">
    <property type="entry name" value="PROTEASE SOHB-RELATED"/>
    <property type="match status" value="1"/>
</dbReference>
<reference evidence="4" key="1">
    <citation type="journal article" date="2021" name="Proc. Natl. Acad. Sci. U.S.A.">
        <title>A Catalog of Tens of Thousands of Viruses from Human Metagenomes Reveals Hidden Associations with Chronic Diseases.</title>
        <authorList>
            <person name="Tisza M.J."/>
            <person name="Buck C.B."/>
        </authorList>
    </citation>
    <scope>NUCLEOTIDE SEQUENCE</scope>
    <source>
        <strain evidence="4">CtMOb8</strain>
    </source>
</reference>
<sequence length="552" mass="60946">MKGLFEILTEKKWMVSPDFVHGIRKSLEHNLNTHAVFIKPEKNCGYVTANDAEGKTYYPEEYQISEDGKQVRGNWCLDLPADDEYAQTFPFVSVLTVDGPITRNGGYCSFGSIDHRDMMMRAADHPLCRGHVFIINTPGGSAWAKNDYALAIDYAHSKGQKVIALVDGLCASAGMYLASLCDERYYMNPKDQIGCIGVMAAFYTLPDGAKAKYSDETYHEIYDPKSFDKNKAYRDIANKDDDKELIKELADLGVEFRADVKNACPNASDEHLHGKVFNAEDVKGVLMDGQSSFMGVVQHAFELYDGRAELINREQTIEPQDEPENEIESEKPEEATNTNTNINMENYPLICSACGLQAGEIAVTEEGAYMNASLLDSLEAHMKEAEQKVTNAEQKVTTAENALAELQGKFDELSAQVNAANEAKAVAENALAQAKEAHSKELNDLNAQHTEAIAKKDDELKALTEAKEKAEIEFQGAKDALATAEQTIADKQAQLAALTNEAGEELNSGEAPENNGEGVKVKSLRTFDGSKYKTNVERKAAFQRFLHGEEEK</sequence>
<dbReference type="Gene3D" id="1.10.287.1490">
    <property type="match status" value="1"/>
</dbReference>